<dbReference type="SUPFAM" id="SSF47384">
    <property type="entry name" value="Homodimeric domain of signal transducing histidine kinase"/>
    <property type="match status" value="1"/>
</dbReference>
<name>A0AAE3KZL2_9FIRM</name>
<dbReference type="PROSITE" id="PS50109">
    <property type="entry name" value="HIS_KIN"/>
    <property type="match status" value="1"/>
</dbReference>
<gene>
    <name evidence="10" type="ORF">NSA47_07590</name>
</gene>
<dbReference type="GO" id="GO:0005886">
    <property type="term" value="C:plasma membrane"/>
    <property type="evidence" value="ECO:0007669"/>
    <property type="project" value="TreeGrafter"/>
</dbReference>
<evidence type="ECO:0000256" key="8">
    <source>
        <dbReference type="SAM" id="Phobius"/>
    </source>
</evidence>
<keyword evidence="7" id="KW-0902">Two-component regulatory system</keyword>
<keyword evidence="4" id="KW-0597">Phosphoprotein</keyword>
<evidence type="ECO:0000313" key="11">
    <source>
        <dbReference type="Proteomes" id="UP001205748"/>
    </source>
</evidence>
<feature type="domain" description="Histidine kinase" evidence="9">
    <location>
        <begin position="145"/>
        <end position="359"/>
    </location>
</feature>
<dbReference type="GO" id="GO:0016036">
    <property type="term" value="P:cellular response to phosphate starvation"/>
    <property type="evidence" value="ECO:0007669"/>
    <property type="project" value="TreeGrafter"/>
</dbReference>
<dbReference type="Gene3D" id="3.30.565.10">
    <property type="entry name" value="Histidine kinase-like ATPase, C-terminal domain"/>
    <property type="match status" value="1"/>
</dbReference>
<dbReference type="InterPro" id="IPR003594">
    <property type="entry name" value="HATPase_dom"/>
</dbReference>
<evidence type="ECO:0000256" key="1">
    <source>
        <dbReference type="ARBA" id="ARBA00000085"/>
    </source>
</evidence>
<sequence>MSKYYKYFKKKFIKEFVLLFSIYALIIFLAFYFFRLSLGNRIYYGYEMMYPFYHWADNNKAFLVLLFLSMGCFAIGFLLFKRSLRHTDEIITAMEDVYKDDDELISLSGDLKDVTTKMNNIKFSLREKEKLARDEEKRKNDLIIYLAHDLKTPLTSIIGYLTILKEEEDISERFRKKYLQISYDKALRLENLINEFFDITRYNLKDVVLEKTQVNFSLMMEQIIYEFIPLLQEKGLSIHKDIEAGIGLDIDPNKIERVIDNIIRNAINYSYPNSEIKVFMGREGQFIKIDVINHGATIPSAKLDYIFDEFFRLDFSRSSETGGAGLGLAIAKSIVVAHGGSIQAESEKEIIKINVKLPL</sequence>
<proteinExistence type="predicted"/>
<accession>A0AAE3KZL2</accession>
<dbReference type="EMBL" id="JANKAS010000005">
    <property type="protein sequence ID" value="MCR1898846.1"/>
    <property type="molecule type" value="Genomic_DNA"/>
</dbReference>
<dbReference type="EC" id="2.7.13.3" evidence="3"/>
<dbReference type="InterPro" id="IPR036097">
    <property type="entry name" value="HisK_dim/P_sf"/>
</dbReference>
<dbReference type="GO" id="GO:0000155">
    <property type="term" value="F:phosphorelay sensor kinase activity"/>
    <property type="evidence" value="ECO:0007669"/>
    <property type="project" value="InterPro"/>
</dbReference>
<dbReference type="InterPro" id="IPR004358">
    <property type="entry name" value="Sig_transdc_His_kin-like_C"/>
</dbReference>
<dbReference type="GO" id="GO:0004721">
    <property type="term" value="F:phosphoprotein phosphatase activity"/>
    <property type="evidence" value="ECO:0007669"/>
    <property type="project" value="TreeGrafter"/>
</dbReference>
<evidence type="ECO:0000256" key="3">
    <source>
        <dbReference type="ARBA" id="ARBA00012438"/>
    </source>
</evidence>
<dbReference type="Proteomes" id="UP001205748">
    <property type="component" value="Unassembled WGS sequence"/>
</dbReference>
<dbReference type="SMART" id="SM00387">
    <property type="entry name" value="HATPase_c"/>
    <property type="match status" value="1"/>
</dbReference>
<dbReference type="PANTHER" id="PTHR45453:SF1">
    <property type="entry name" value="PHOSPHATE REGULON SENSOR PROTEIN PHOR"/>
    <property type="match status" value="1"/>
</dbReference>
<dbReference type="Pfam" id="PF00512">
    <property type="entry name" value="HisKA"/>
    <property type="match status" value="1"/>
</dbReference>
<dbReference type="PANTHER" id="PTHR45453">
    <property type="entry name" value="PHOSPHATE REGULON SENSOR PROTEIN PHOR"/>
    <property type="match status" value="1"/>
</dbReference>
<evidence type="ECO:0000256" key="7">
    <source>
        <dbReference type="ARBA" id="ARBA00023012"/>
    </source>
</evidence>
<dbReference type="PRINTS" id="PR00344">
    <property type="entry name" value="BCTRLSENSOR"/>
</dbReference>
<dbReference type="InterPro" id="IPR050351">
    <property type="entry name" value="BphY/WalK/GraS-like"/>
</dbReference>
<keyword evidence="6 10" id="KW-0418">Kinase</keyword>
<dbReference type="InterPro" id="IPR003661">
    <property type="entry name" value="HisK_dim/P_dom"/>
</dbReference>
<dbReference type="InterPro" id="IPR005467">
    <property type="entry name" value="His_kinase_dom"/>
</dbReference>
<dbReference type="AlphaFoldDB" id="A0AAE3KZL2"/>
<evidence type="ECO:0000256" key="2">
    <source>
        <dbReference type="ARBA" id="ARBA00004370"/>
    </source>
</evidence>
<comment type="subcellular location">
    <subcellularLocation>
        <location evidence="2">Membrane</location>
    </subcellularLocation>
</comment>
<keyword evidence="11" id="KW-1185">Reference proteome</keyword>
<dbReference type="CDD" id="cd00082">
    <property type="entry name" value="HisKA"/>
    <property type="match status" value="1"/>
</dbReference>
<evidence type="ECO:0000313" key="10">
    <source>
        <dbReference type="EMBL" id="MCR1898846.1"/>
    </source>
</evidence>
<evidence type="ECO:0000256" key="6">
    <source>
        <dbReference type="ARBA" id="ARBA00022777"/>
    </source>
</evidence>
<keyword evidence="8" id="KW-0812">Transmembrane</keyword>
<feature type="transmembrane region" description="Helical" evidence="8">
    <location>
        <begin position="12"/>
        <end position="34"/>
    </location>
</feature>
<dbReference type="Gene3D" id="1.10.287.130">
    <property type="match status" value="1"/>
</dbReference>
<evidence type="ECO:0000256" key="5">
    <source>
        <dbReference type="ARBA" id="ARBA00022679"/>
    </source>
</evidence>
<dbReference type="RefSeq" id="WP_257530592.1">
    <property type="nucleotide sequence ID" value="NZ_JANKAS010000005.1"/>
</dbReference>
<keyword evidence="8" id="KW-1133">Transmembrane helix</keyword>
<comment type="caution">
    <text evidence="10">The sequence shown here is derived from an EMBL/GenBank/DDBJ whole genome shotgun (WGS) entry which is preliminary data.</text>
</comment>
<feature type="transmembrane region" description="Helical" evidence="8">
    <location>
        <begin position="61"/>
        <end position="80"/>
    </location>
</feature>
<keyword evidence="5" id="KW-0808">Transferase</keyword>
<dbReference type="FunFam" id="3.30.565.10:FF:000006">
    <property type="entry name" value="Sensor histidine kinase WalK"/>
    <property type="match status" value="1"/>
</dbReference>
<organism evidence="10 11">
    <name type="scientific">Irregularibacter muris</name>
    <dbReference type="NCBI Taxonomy" id="1796619"/>
    <lineage>
        <taxon>Bacteria</taxon>
        <taxon>Bacillati</taxon>
        <taxon>Bacillota</taxon>
        <taxon>Clostridia</taxon>
        <taxon>Eubacteriales</taxon>
        <taxon>Eubacteriaceae</taxon>
        <taxon>Irregularibacter</taxon>
    </lineage>
</organism>
<dbReference type="SUPFAM" id="SSF55874">
    <property type="entry name" value="ATPase domain of HSP90 chaperone/DNA topoisomerase II/histidine kinase"/>
    <property type="match status" value="1"/>
</dbReference>
<comment type="catalytic activity">
    <reaction evidence="1">
        <text>ATP + protein L-histidine = ADP + protein N-phospho-L-histidine.</text>
        <dbReference type="EC" id="2.7.13.3"/>
    </reaction>
</comment>
<keyword evidence="8" id="KW-0472">Membrane</keyword>
<evidence type="ECO:0000259" key="9">
    <source>
        <dbReference type="PROSITE" id="PS50109"/>
    </source>
</evidence>
<reference evidence="10" key="1">
    <citation type="submission" date="2022-07" db="EMBL/GenBank/DDBJ databases">
        <title>Enhanced cultured diversity of the mouse gut microbiota enables custom-made synthetic communities.</title>
        <authorList>
            <person name="Afrizal A."/>
        </authorList>
    </citation>
    <scope>NUCLEOTIDE SEQUENCE</scope>
    <source>
        <strain evidence="10">DSM 28593</strain>
    </source>
</reference>
<dbReference type="InterPro" id="IPR036890">
    <property type="entry name" value="HATPase_C_sf"/>
</dbReference>
<evidence type="ECO:0000256" key="4">
    <source>
        <dbReference type="ARBA" id="ARBA00022553"/>
    </source>
</evidence>
<dbReference type="SMART" id="SM00388">
    <property type="entry name" value="HisKA"/>
    <property type="match status" value="1"/>
</dbReference>
<protein>
    <recommendedName>
        <fullName evidence="3">histidine kinase</fullName>
        <ecNumber evidence="3">2.7.13.3</ecNumber>
    </recommendedName>
</protein>
<dbReference type="Pfam" id="PF02518">
    <property type="entry name" value="HATPase_c"/>
    <property type="match status" value="1"/>
</dbReference>